<proteinExistence type="predicted"/>
<reference evidence="3 4" key="1">
    <citation type="submission" date="2024-03" db="EMBL/GenBank/DDBJ databases">
        <title>Adaptation during the transition from Ophiocordyceps entomopathogen to insect associate is accompanied by gene loss and intensified selection.</title>
        <authorList>
            <person name="Ward C.M."/>
            <person name="Onetto C.A."/>
            <person name="Borneman A.R."/>
        </authorList>
    </citation>
    <scope>NUCLEOTIDE SEQUENCE [LARGE SCALE GENOMIC DNA]</scope>
    <source>
        <strain evidence="3">AWRI1</strain>
        <tissue evidence="3">Single Adult Female</tissue>
    </source>
</reference>
<protein>
    <submittedName>
        <fullName evidence="3">Uncharacterized protein</fullName>
    </submittedName>
</protein>
<feature type="transmembrane region" description="Helical" evidence="2">
    <location>
        <begin position="86"/>
        <end position="103"/>
    </location>
</feature>
<keyword evidence="2" id="KW-1133">Transmembrane helix</keyword>
<evidence type="ECO:0000256" key="1">
    <source>
        <dbReference type="SAM" id="MobiDB-lite"/>
    </source>
</evidence>
<keyword evidence="4" id="KW-1185">Reference proteome</keyword>
<dbReference type="AlphaFoldDB" id="A0AAN9TKP4"/>
<comment type="caution">
    <text evidence="3">The sequence shown here is derived from an EMBL/GenBank/DDBJ whole genome shotgun (WGS) entry which is preliminary data.</text>
</comment>
<name>A0AAN9TKP4_9HEMI</name>
<evidence type="ECO:0000313" key="4">
    <source>
        <dbReference type="Proteomes" id="UP001367676"/>
    </source>
</evidence>
<dbReference type="Proteomes" id="UP001367676">
    <property type="component" value="Unassembled WGS sequence"/>
</dbReference>
<sequence>MPKLQESKKPINTAMADQNEIHATRRCAGKTKEKEGPQKTERRKISNIQEFSLKASKPSGDAEYRLCHGHRTTNTFFCSSVTSHNLAFTYLFIHALLLLRLYFKGY</sequence>
<dbReference type="EMBL" id="JBBCAQ010000020">
    <property type="protein sequence ID" value="KAK7593133.1"/>
    <property type="molecule type" value="Genomic_DNA"/>
</dbReference>
<organism evidence="3 4">
    <name type="scientific">Parthenolecanium corni</name>
    <dbReference type="NCBI Taxonomy" id="536013"/>
    <lineage>
        <taxon>Eukaryota</taxon>
        <taxon>Metazoa</taxon>
        <taxon>Ecdysozoa</taxon>
        <taxon>Arthropoda</taxon>
        <taxon>Hexapoda</taxon>
        <taxon>Insecta</taxon>
        <taxon>Pterygota</taxon>
        <taxon>Neoptera</taxon>
        <taxon>Paraneoptera</taxon>
        <taxon>Hemiptera</taxon>
        <taxon>Sternorrhyncha</taxon>
        <taxon>Coccoidea</taxon>
        <taxon>Coccidae</taxon>
        <taxon>Parthenolecanium</taxon>
    </lineage>
</organism>
<accession>A0AAN9TKP4</accession>
<feature type="compositionally biased region" description="Basic and acidic residues" evidence="1">
    <location>
        <begin position="30"/>
        <end position="44"/>
    </location>
</feature>
<feature type="region of interest" description="Disordered" evidence="1">
    <location>
        <begin position="1"/>
        <end position="50"/>
    </location>
</feature>
<evidence type="ECO:0000256" key="2">
    <source>
        <dbReference type="SAM" id="Phobius"/>
    </source>
</evidence>
<keyword evidence="2" id="KW-0812">Transmembrane</keyword>
<evidence type="ECO:0000313" key="3">
    <source>
        <dbReference type="EMBL" id="KAK7593133.1"/>
    </source>
</evidence>
<keyword evidence="2" id="KW-0472">Membrane</keyword>
<gene>
    <name evidence="3" type="ORF">V9T40_007885</name>
</gene>